<dbReference type="PANTHER" id="PTHR11733">
    <property type="entry name" value="ZINC METALLOPROTEASE FAMILY M13 NEPRILYSIN-RELATED"/>
    <property type="match status" value="1"/>
</dbReference>
<keyword evidence="2" id="KW-0645">Protease</keyword>
<keyword evidence="3" id="KW-0479">Metal-binding</keyword>
<keyword evidence="6" id="KW-0482">Metalloprotease</keyword>
<dbReference type="Gene3D" id="3.40.390.10">
    <property type="entry name" value="Collagenase (Catalytic Domain)"/>
    <property type="match status" value="1"/>
</dbReference>
<evidence type="ECO:0000259" key="9">
    <source>
        <dbReference type="Pfam" id="PF05649"/>
    </source>
</evidence>
<evidence type="ECO:0000256" key="1">
    <source>
        <dbReference type="ARBA" id="ARBA00001947"/>
    </source>
</evidence>
<feature type="domain" description="Peptidase M13 N-terminal" evidence="9">
    <location>
        <begin position="47"/>
        <end position="421"/>
    </location>
</feature>
<dbReference type="PANTHER" id="PTHR11733:SF222">
    <property type="entry name" value="IP12942P"/>
    <property type="match status" value="1"/>
</dbReference>
<proteinExistence type="predicted"/>
<dbReference type="PROSITE" id="PS51885">
    <property type="entry name" value="NEPRILYSIN"/>
    <property type="match status" value="1"/>
</dbReference>
<dbReference type="InterPro" id="IPR024079">
    <property type="entry name" value="MetalloPept_cat_dom_sf"/>
</dbReference>
<evidence type="ECO:0000259" key="8">
    <source>
        <dbReference type="Pfam" id="PF01431"/>
    </source>
</evidence>
<dbReference type="Gene3D" id="1.10.1380.10">
    <property type="entry name" value="Neutral endopeptidase , domain2"/>
    <property type="match status" value="1"/>
</dbReference>
<keyword evidence="5" id="KW-0862">Zinc</keyword>
<evidence type="ECO:0000313" key="10">
    <source>
        <dbReference type="EMBL" id="GAA4800515.1"/>
    </source>
</evidence>
<dbReference type="EMBL" id="BAABJE010000015">
    <property type="protein sequence ID" value="GAA4800515.1"/>
    <property type="molecule type" value="Genomic_DNA"/>
</dbReference>
<feature type="signal peptide" evidence="7">
    <location>
        <begin position="1"/>
        <end position="27"/>
    </location>
</feature>
<dbReference type="Pfam" id="PF01431">
    <property type="entry name" value="Peptidase_M13"/>
    <property type="match status" value="1"/>
</dbReference>
<dbReference type="InterPro" id="IPR008753">
    <property type="entry name" value="Peptidase_M13_N"/>
</dbReference>
<evidence type="ECO:0000313" key="11">
    <source>
        <dbReference type="Proteomes" id="UP001499959"/>
    </source>
</evidence>
<keyword evidence="7" id="KW-0732">Signal</keyword>
<comment type="cofactor">
    <cofactor evidence="1">
        <name>Zn(2+)</name>
        <dbReference type="ChEBI" id="CHEBI:29105"/>
    </cofactor>
</comment>
<dbReference type="InterPro" id="IPR042089">
    <property type="entry name" value="Peptidase_M13_dom_2"/>
</dbReference>
<evidence type="ECO:0000256" key="7">
    <source>
        <dbReference type="SAM" id="SignalP"/>
    </source>
</evidence>
<keyword evidence="11" id="KW-1185">Reference proteome</keyword>
<sequence length="674" mass="73027">MPNLSILRPSALAFCLVLAVAAPQADAAKRRKPAAPAPKATPAPTACSDFHLFANADWLKANPVPAEGGVSALGQLAERSLQQQRQLLDDAAKSPQNGIQKLLGDFWASGLDEAAVERDGAAPIAPLLARIGAIKKPQDVAPAIAALHQVGIPVAFNFTADLDLKQLDTYFGYFAQGGLGLPDASFYTRTDADARALLGRYNGHVQKILALSGTPQAKLAGEAQLVIDLETRIARMSKTQDALRGLRANYNPVPTKDFAKKYRNLQLAAFLKAQGVNAEQVSMADPALFAQLDKLAGSLKPAQWQAYLRFHVGNTMAPYLSKNWREVDHDFRGKLLRGEDEPAPRWKQVLDAINASAGAMVAREYVARHLPDATRERADAIARSVKEALGTAIDRNTWMDAPTKIEARAKLDRVKIEIGAPRSDLDFTAQPMGRGSFGGNILIASTWHHREEMKRIGRANADRRWDVLPQYPALGYDLAHNRLFVSAALLQPPVLDMQQPLAAQYGGFGAVVGHELSSVVDASGRRVDASETLRDWWSADTATAWNARTAPLAAFYGRLAYPGNPTLKIDGARVLEQSVADLAGLELAWAAYEKAEPQAKAADQQPFFRGWSRLWTQQLSAQAAAAHAAGSPYPPGHWRSNGPLMQLSAFGSVFGCKAGSAMLLPEAERVSIWR</sequence>
<keyword evidence="4" id="KW-0378">Hydrolase</keyword>
<accession>A0ABP9BU32</accession>
<gene>
    <name evidence="10" type="ORF">GCM10023307_28620</name>
</gene>
<dbReference type="Proteomes" id="UP001499959">
    <property type="component" value="Unassembled WGS sequence"/>
</dbReference>
<name>A0ABP9BU32_9GAMM</name>
<evidence type="ECO:0000256" key="2">
    <source>
        <dbReference type="ARBA" id="ARBA00022670"/>
    </source>
</evidence>
<evidence type="ECO:0000256" key="5">
    <source>
        <dbReference type="ARBA" id="ARBA00022833"/>
    </source>
</evidence>
<dbReference type="RefSeq" id="WP_345304024.1">
    <property type="nucleotide sequence ID" value="NZ_BAABJE010000015.1"/>
</dbReference>
<dbReference type="SUPFAM" id="SSF55486">
    <property type="entry name" value="Metalloproteases ('zincins'), catalytic domain"/>
    <property type="match status" value="1"/>
</dbReference>
<feature type="chain" id="PRO_5046926740" evidence="7">
    <location>
        <begin position="28"/>
        <end position="674"/>
    </location>
</feature>
<evidence type="ECO:0000256" key="3">
    <source>
        <dbReference type="ARBA" id="ARBA00022723"/>
    </source>
</evidence>
<dbReference type="CDD" id="cd08662">
    <property type="entry name" value="M13"/>
    <property type="match status" value="1"/>
</dbReference>
<dbReference type="InterPro" id="IPR000718">
    <property type="entry name" value="Peptidase_M13"/>
</dbReference>
<comment type="caution">
    <text evidence="10">The sequence shown here is derived from an EMBL/GenBank/DDBJ whole genome shotgun (WGS) entry which is preliminary data.</text>
</comment>
<evidence type="ECO:0000256" key="6">
    <source>
        <dbReference type="ARBA" id="ARBA00023049"/>
    </source>
</evidence>
<dbReference type="Pfam" id="PF05649">
    <property type="entry name" value="Peptidase_M13_N"/>
    <property type="match status" value="1"/>
</dbReference>
<organism evidence="10 11">
    <name type="scientific">Lysobacter hankyongensis</name>
    <dbReference type="NCBI Taxonomy" id="1176535"/>
    <lineage>
        <taxon>Bacteria</taxon>
        <taxon>Pseudomonadati</taxon>
        <taxon>Pseudomonadota</taxon>
        <taxon>Gammaproteobacteria</taxon>
        <taxon>Lysobacterales</taxon>
        <taxon>Lysobacteraceae</taxon>
        <taxon>Lysobacter</taxon>
    </lineage>
</organism>
<feature type="domain" description="Peptidase M13 C-terminal" evidence="8">
    <location>
        <begin position="476"/>
        <end position="669"/>
    </location>
</feature>
<dbReference type="InterPro" id="IPR018497">
    <property type="entry name" value="Peptidase_M13_C"/>
</dbReference>
<reference evidence="11" key="1">
    <citation type="journal article" date="2019" name="Int. J. Syst. Evol. Microbiol.">
        <title>The Global Catalogue of Microorganisms (GCM) 10K type strain sequencing project: providing services to taxonomists for standard genome sequencing and annotation.</title>
        <authorList>
            <consortium name="The Broad Institute Genomics Platform"/>
            <consortium name="The Broad Institute Genome Sequencing Center for Infectious Disease"/>
            <person name="Wu L."/>
            <person name="Ma J."/>
        </authorList>
    </citation>
    <scope>NUCLEOTIDE SEQUENCE [LARGE SCALE GENOMIC DNA]</scope>
    <source>
        <strain evidence="11">JCM 18204</strain>
    </source>
</reference>
<evidence type="ECO:0000256" key="4">
    <source>
        <dbReference type="ARBA" id="ARBA00022801"/>
    </source>
</evidence>
<protein>
    <submittedName>
        <fullName evidence="10">M13 family metallopeptidase</fullName>
    </submittedName>
</protein>